<dbReference type="InterPro" id="IPR016181">
    <property type="entry name" value="Acyl_CoA_acyltransferase"/>
</dbReference>
<keyword evidence="4" id="KW-0687">Ribonucleoprotein</keyword>
<keyword evidence="2" id="KW-0012">Acyltransferase</keyword>
<sequence length="150" mass="16899">MHTLRVERLSSITDTLATDLTRLLAELSPHAPTLSVEDFQRVFASDSVHLFVAWDDGVPAGMLTLVCATLLSGKKCMIEDVIVGSEFRRRGIATALLRSALSFACIYAARYIELTSRSEREEAHALYHKFGFFERQTHVYRLTLLNKPLL</sequence>
<dbReference type="InterPro" id="IPR050832">
    <property type="entry name" value="Bact_Acetyltransf"/>
</dbReference>
<organism evidence="4 5">
    <name type="scientific">Kosakonia oryzendophytica</name>
    <dbReference type="NCBI Taxonomy" id="1005665"/>
    <lineage>
        <taxon>Bacteria</taxon>
        <taxon>Pseudomonadati</taxon>
        <taxon>Pseudomonadota</taxon>
        <taxon>Gammaproteobacteria</taxon>
        <taxon>Enterobacterales</taxon>
        <taxon>Enterobacteriaceae</taxon>
        <taxon>Kosakonia</taxon>
    </lineage>
</organism>
<keyword evidence="1" id="KW-0808">Transferase</keyword>
<dbReference type="GO" id="GO:0005840">
    <property type="term" value="C:ribosome"/>
    <property type="evidence" value="ECO:0007669"/>
    <property type="project" value="UniProtKB-KW"/>
</dbReference>
<proteinExistence type="predicted"/>
<evidence type="ECO:0000256" key="1">
    <source>
        <dbReference type="ARBA" id="ARBA00022679"/>
    </source>
</evidence>
<keyword evidence="5" id="KW-1185">Reference proteome</keyword>
<evidence type="ECO:0000313" key="4">
    <source>
        <dbReference type="EMBL" id="SCC08944.1"/>
    </source>
</evidence>
<dbReference type="Pfam" id="PF00583">
    <property type="entry name" value="Acetyltransf_1"/>
    <property type="match status" value="1"/>
</dbReference>
<evidence type="ECO:0000313" key="5">
    <source>
        <dbReference type="Proteomes" id="UP000198975"/>
    </source>
</evidence>
<dbReference type="Gene3D" id="3.40.630.30">
    <property type="match status" value="1"/>
</dbReference>
<gene>
    <name evidence="4" type="ORF">GA0061071_105242</name>
</gene>
<keyword evidence="4" id="KW-0689">Ribosomal protein</keyword>
<dbReference type="PANTHER" id="PTHR43877:SF5">
    <property type="entry name" value="BLL8307 PROTEIN"/>
    <property type="match status" value="1"/>
</dbReference>
<dbReference type="GO" id="GO:0016747">
    <property type="term" value="F:acyltransferase activity, transferring groups other than amino-acyl groups"/>
    <property type="evidence" value="ECO:0007669"/>
    <property type="project" value="InterPro"/>
</dbReference>
<dbReference type="InterPro" id="IPR000182">
    <property type="entry name" value="GNAT_dom"/>
</dbReference>
<dbReference type="PROSITE" id="PS51186">
    <property type="entry name" value="GNAT"/>
    <property type="match status" value="1"/>
</dbReference>
<dbReference type="SUPFAM" id="SSF55729">
    <property type="entry name" value="Acyl-CoA N-acyltransferases (Nat)"/>
    <property type="match status" value="1"/>
</dbReference>
<dbReference type="PANTHER" id="PTHR43877">
    <property type="entry name" value="AMINOALKYLPHOSPHONATE N-ACETYLTRANSFERASE-RELATED-RELATED"/>
    <property type="match status" value="1"/>
</dbReference>
<dbReference type="AlphaFoldDB" id="A0A1C4BQF1"/>
<protein>
    <submittedName>
        <fullName evidence="4">Ribosomal protein S18 acetylase RimI</fullName>
    </submittedName>
</protein>
<dbReference type="EMBL" id="FMAY01000005">
    <property type="protein sequence ID" value="SCC08944.1"/>
    <property type="molecule type" value="Genomic_DNA"/>
</dbReference>
<dbReference type="Proteomes" id="UP000198975">
    <property type="component" value="Unassembled WGS sequence"/>
</dbReference>
<reference evidence="5" key="1">
    <citation type="submission" date="2016-08" db="EMBL/GenBank/DDBJ databases">
        <authorList>
            <person name="Varghese N."/>
            <person name="Submissions Spin"/>
        </authorList>
    </citation>
    <scope>NUCLEOTIDE SEQUENCE [LARGE SCALE GENOMIC DNA]</scope>
    <source>
        <strain evidence="5">REICA_082</strain>
    </source>
</reference>
<dbReference type="CDD" id="cd04301">
    <property type="entry name" value="NAT_SF"/>
    <property type="match status" value="1"/>
</dbReference>
<evidence type="ECO:0000259" key="3">
    <source>
        <dbReference type="PROSITE" id="PS51186"/>
    </source>
</evidence>
<dbReference type="OrthoDB" id="9127144at2"/>
<accession>A0A1C4BQF1</accession>
<dbReference type="RefSeq" id="WP_061495904.1">
    <property type="nucleotide sequence ID" value="NZ_CP115659.1"/>
</dbReference>
<name>A0A1C4BQF1_9ENTR</name>
<evidence type="ECO:0000256" key="2">
    <source>
        <dbReference type="ARBA" id="ARBA00023315"/>
    </source>
</evidence>
<feature type="domain" description="N-acetyltransferase" evidence="3">
    <location>
        <begin position="7"/>
        <end position="150"/>
    </location>
</feature>